<dbReference type="EMBL" id="CM007652">
    <property type="protein sequence ID" value="ONI21891.1"/>
    <property type="molecule type" value="Genomic_DNA"/>
</dbReference>
<sequence>MMPWNFGISFRHKRASNLNFLMESEEKLYGGRWKMLKRSHICSYGMFNYVWLEVNGASSLVFEVIIVLALSHELYSSM</sequence>
<name>A0A251QDH8_PRUPE</name>
<protein>
    <submittedName>
        <fullName evidence="1">Uncharacterized protein</fullName>
    </submittedName>
</protein>
<proteinExistence type="predicted"/>
<gene>
    <name evidence="1" type="ORF">PRUPE_2G096800</name>
</gene>
<reference evidence="1 2" key="1">
    <citation type="journal article" date="2013" name="Nat. Genet.">
        <title>The high-quality draft genome of peach (Prunus persica) identifies unique patterns of genetic diversity, domestication and genome evolution.</title>
        <authorList>
            <consortium name="International Peach Genome Initiative"/>
            <person name="Verde I."/>
            <person name="Abbott A.G."/>
            <person name="Scalabrin S."/>
            <person name="Jung S."/>
            <person name="Shu S."/>
            <person name="Marroni F."/>
            <person name="Zhebentyayeva T."/>
            <person name="Dettori M.T."/>
            <person name="Grimwood J."/>
            <person name="Cattonaro F."/>
            <person name="Zuccolo A."/>
            <person name="Rossini L."/>
            <person name="Jenkins J."/>
            <person name="Vendramin E."/>
            <person name="Meisel L.A."/>
            <person name="Decroocq V."/>
            <person name="Sosinski B."/>
            <person name="Prochnik S."/>
            <person name="Mitros T."/>
            <person name="Policriti A."/>
            <person name="Cipriani G."/>
            <person name="Dondini L."/>
            <person name="Ficklin S."/>
            <person name="Goodstein D.M."/>
            <person name="Xuan P."/>
            <person name="Del Fabbro C."/>
            <person name="Aramini V."/>
            <person name="Copetti D."/>
            <person name="Gonzalez S."/>
            <person name="Horner D.S."/>
            <person name="Falchi R."/>
            <person name="Lucas S."/>
            <person name="Mica E."/>
            <person name="Maldonado J."/>
            <person name="Lazzari B."/>
            <person name="Bielenberg D."/>
            <person name="Pirona R."/>
            <person name="Miculan M."/>
            <person name="Barakat A."/>
            <person name="Testolin R."/>
            <person name="Stella A."/>
            <person name="Tartarini S."/>
            <person name="Tonutti P."/>
            <person name="Arus P."/>
            <person name="Orellana A."/>
            <person name="Wells C."/>
            <person name="Main D."/>
            <person name="Vizzotto G."/>
            <person name="Silva H."/>
            <person name="Salamini F."/>
            <person name="Schmutz J."/>
            <person name="Morgante M."/>
            <person name="Rokhsar D.S."/>
        </authorList>
    </citation>
    <scope>NUCLEOTIDE SEQUENCE [LARGE SCALE GENOMIC DNA]</scope>
    <source>
        <strain evidence="2">cv. Nemared</strain>
    </source>
</reference>
<keyword evidence="2" id="KW-1185">Reference proteome</keyword>
<dbReference type="AlphaFoldDB" id="A0A251QDH8"/>
<organism evidence="1 2">
    <name type="scientific">Prunus persica</name>
    <name type="common">Peach</name>
    <name type="synonym">Amygdalus persica</name>
    <dbReference type="NCBI Taxonomy" id="3760"/>
    <lineage>
        <taxon>Eukaryota</taxon>
        <taxon>Viridiplantae</taxon>
        <taxon>Streptophyta</taxon>
        <taxon>Embryophyta</taxon>
        <taxon>Tracheophyta</taxon>
        <taxon>Spermatophyta</taxon>
        <taxon>Magnoliopsida</taxon>
        <taxon>eudicotyledons</taxon>
        <taxon>Gunneridae</taxon>
        <taxon>Pentapetalae</taxon>
        <taxon>rosids</taxon>
        <taxon>fabids</taxon>
        <taxon>Rosales</taxon>
        <taxon>Rosaceae</taxon>
        <taxon>Amygdaloideae</taxon>
        <taxon>Amygdaleae</taxon>
        <taxon>Prunus</taxon>
    </lineage>
</organism>
<evidence type="ECO:0000313" key="1">
    <source>
        <dbReference type="EMBL" id="ONI21891.1"/>
    </source>
</evidence>
<evidence type="ECO:0000313" key="2">
    <source>
        <dbReference type="Proteomes" id="UP000006882"/>
    </source>
</evidence>
<dbReference type="Gramene" id="ONI21891">
    <property type="protein sequence ID" value="ONI21891"/>
    <property type="gene ID" value="PRUPE_2G096800"/>
</dbReference>
<dbReference type="Proteomes" id="UP000006882">
    <property type="component" value="Chromosome G2"/>
</dbReference>
<accession>A0A251QDH8</accession>